<evidence type="ECO:0000256" key="2">
    <source>
        <dbReference type="ARBA" id="ARBA00022729"/>
    </source>
</evidence>
<dbReference type="GO" id="GO:0000272">
    <property type="term" value="P:polysaccharide catabolic process"/>
    <property type="evidence" value="ECO:0007669"/>
    <property type="project" value="UniProtKB-KW"/>
</dbReference>
<dbReference type="InterPro" id="IPR012334">
    <property type="entry name" value="Pectin_lyas_fold"/>
</dbReference>
<feature type="domain" description="Pectate lyase" evidence="5">
    <location>
        <begin position="56"/>
        <end position="283"/>
    </location>
</feature>
<organism evidence="6 7">
    <name type="scientific">Tothia fuscella</name>
    <dbReference type="NCBI Taxonomy" id="1048955"/>
    <lineage>
        <taxon>Eukaryota</taxon>
        <taxon>Fungi</taxon>
        <taxon>Dikarya</taxon>
        <taxon>Ascomycota</taxon>
        <taxon>Pezizomycotina</taxon>
        <taxon>Dothideomycetes</taxon>
        <taxon>Pleosporomycetidae</taxon>
        <taxon>Venturiales</taxon>
        <taxon>Cylindrosympodiaceae</taxon>
        <taxon>Tothia</taxon>
    </lineage>
</organism>
<comment type="similarity">
    <text evidence="1 4">Belongs to the polysaccharide lyase 1 family.</text>
</comment>
<evidence type="ECO:0000256" key="1">
    <source>
        <dbReference type="ARBA" id="ARBA00010980"/>
    </source>
</evidence>
<comment type="caution">
    <text evidence="6">The sequence shown here is derived from an EMBL/GenBank/DDBJ whole genome shotgun (WGS) entry which is preliminary data.</text>
</comment>
<comment type="subcellular location">
    <subcellularLocation>
        <location evidence="4">Secreted</location>
    </subcellularLocation>
</comment>
<dbReference type="SUPFAM" id="SSF51126">
    <property type="entry name" value="Pectin lyase-like"/>
    <property type="match status" value="1"/>
</dbReference>
<dbReference type="GO" id="GO:0005576">
    <property type="term" value="C:extracellular region"/>
    <property type="evidence" value="ECO:0007669"/>
    <property type="project" value="UniProtKB-SubCell"/>
</dbReference>
<dbReference type="InterPro" id="IPR002022">
    <property type="entry name" value="Pec_lyase"/>
</dbReference>
<dbReference type="PANTHER" id="PTHR31683">
    <property type="entry name" value="PECTATE LYASE 18-RELATED"/>
    <property type="match status" value="1"/>
</dbReference>
<proteinExistence type="inferred from homology"/>
<keyword evidence="7" id="KW-1185">Reference proteome</keyword>
<keyword evidence="4" id="KW-0119">Carbohydrate metabolism</keyword>
<keyword evidence="3 4" id="KW-0456">Lyase</keyword>
<evidence type="ECO:0000256" key="3">
    <source>
        <dbReference type="ARBA" id="ARBA00023239"/>
    </source>
</evidence>
<dbReference type="GO" id="GO:0030570">
    <property type="term" value="F:pectate lyase activity"/>
    <property type="evidence" value="ECO:0007669"/>
    <property type="project" value="InterPro"/>
</dbReference>
<sequence length="362" mass="39489">MILNFSFSTFVFLANCWFIYGVFPRSLAVGTTEAIAQRGFAGTESPVGYGVTAGGQGGKVFRVSTEDGLKTALSVTEKKIVFITGPIAISSKSLSVPSHTSLIGQGKSAVLSGHGFLIKSVSNVIIQNLKISKVPKNDGITLQNATRVWIDHNEFESIFHSEFCISDPKSKRCRDEPDVFDGQIDIVRASDQITVSWNYLHDHYKSSLVGNAPDLQKVDAGHLRVTYHHNFWKHEGTRGPAGRFGHQHVYNNLYEDFEFQAIHSRSGNQVLVEANVFRGKCTEALSTVGLVIPLDSPNSSVDGDAEADGFANLGAANDWGKCKVKITKEGTFTSVPYKYEMTPLQELEKVVKAGAGIGKLMV</sequence>
<dbReference type="Pfam" id="PF00544">
    <property type="entry name" value="Pectate_lyase_4"/>
    <property type="match status" value="1"/>
</dbReference>
<dbReference type="AlphaFoldDB" id="A0A9P4P1Y5"/>
<accession>A0A9P4P1Y5</accession>
<dbReference type="InterPro" id="IPR011050">
    <property type="entry name" value="Pectin_lyase_fold/virulence"/>
</dbReference>
<keyword evidence="2" id="KW-0732">Signal</keyword>
<evidence type="ECO:0000256" key="4">
    <source>
        <dbReference type="RuleBase" id="RU361173"/>
    </source>
</evidence>
<dbReference type="PANTHER" id="PTHR31683:SF18">
    <property type="entry name" value="PECTATE LYASE 21-RELATED"/>
    <property type="match status" value="1"/>
</dbReference>
<keyword evidence="4" id="KW-0964">Secreted</keyword>
<evidence type="ECO:0000259" key="5">
    <source>
        <dbReference type="SMART" id="SM00656"/>
    </source>
</evidence>
<protein>
    <submittedName>
        <fullName evidence="6">Pectin lyase-like protein</fullName>
    </submittedName>
</protein>
<keyword evidence="4" id="KW-0624">Polysaccharide degradation</keyword>
<reference evidence="6" key="1">
    <citation type="journal article" date="2020" name="Stud. Mycol.">
        <title>101 Dothideomycetes genomes: a test case for predicting lifestyles and emergence of pathogens.</title>
        <authorList>
            <person name="Haridas S."/>
            <person name="Albert R."/>
            <person name="Binder M."/>
            <person name="Bloem J."/>
            <person name="Labutti K."/>
            <person name="Salamov A."/>
            <person name="Andreopoulos B."/>
            <person name="Baker S."/>
            <person name="Barry K."/>
            <person name="Bills G."/>
            <person name="Bluhm B."/>
            <person name="Cannon C."/>
            <person name="Castanera R."/>
            <person name="Culley D."/>
            <person name="Daum C."/>
            <person name="Ezra D."/>
            <person name="Gonzalez J."/>
            <person name="Henrissat B."/>
            <person name="Kuo A."/>
            <person name="Liang C."/>
            <person name="Lipzen A."/>
            <person name="Lutzoni F."/>
            <person name="Magnuson J."/>
            <person name="Mondo S."/>
            <person name="Nolan M."/>
            <person name="Ohm R."/>
            <person name="Pangilinan J."/>
            <person name="Park H.-J."/>
            <person name="Ramirez L."/>
            <person name="Alfaro M."/>
            <person name="Sun H."/>
            <person name="Tritt A."/>
            <person name="Yoshinaga Y."/>
            <person name="Zwiers L.-H."/>
            <person name="Turgeon B."/>
            <person name="Goodwin S."/>
            <person name="Spatafora J."/>
            <person name="Crous P."/>
            <person name="Grigoriev I."/>
        </authorList>
    </citation>
    <scope>NUCLEOTIDE SEQUENCE</scope>
    <source>
        <strain evidence="6">CBS 130266</strain>
    </source>
</reference>
<evidence type="ECO:0000313" key="6">
    <source>
        <dbReference type="EMBL" id="KAF2435161.1"/>
    </source>
</evidence>
<gene>
    <name evidence="6" type="ORF">EJ08DRAFT_722460</name>
</gene>
<evidence type="ECO:0000313" key="7">
    <source>
        <dbReference type="Proteomes" id="UP000800235"/>
    </source>
</evidence>
<dbReference type="SMART" id="SM00656">
    <property type="entry name" value="Amb_all"/>
    <property type="match status" value="1"/>
</dbReference>
<dbReference type="OrthoDB" id="1637350at2759"/>
<dbReference type="Gene3D" id="2.160.20.10">
    <property type="entry name" value="Single-stranded right-handed beta-helix, Pectin lyase-like"/>
    <property type="match status" value="1"/>
</dbReference>
<name>A0A9P4P1Y5_9PEZI</name>
<dbReference type="InterPro" id="IPR045032">
    <property type="entry name" value="PEL"/>
</dbReference>
<dbReference type="EMBL" id="MU007014">
    <property type="protein sequence ID" value="KAF2435161.1"/>
    <property type="molecule type" value="Genomic_DNA"/>
</dbReference>
<dbReference type="Proteomes" id="UP000800235">
    <property type="component" value="Unassembled WGS sequence"/>
</dbReference>